<keyword evidence="2" id="KW-1185">Reference proteome</keyword>
<comment type="caution">
    <text evidence="1">The sequence shown here is derived from an EMBL/GenBank/DDBJ whole genome shotgun (WGS) entry which is preliminary data.</text>
</comment>
<dbReference type="Proteomes" id="UP001159363">
    <property type="component" value="Chromosome X"/>
</dbReference>
<proteinExistence type="predicted"/>
<accession>A0ABQ9HNJ4</accession>
<dbReference type="EMBL" id="JARBHB010000004">
    <property type="protein sequence ID" value="KAJ8885911.1"/>
    <property type="molecule type" value="Genomic_DNA"/>
</dbReference>
<reference evidence="1 2" key="1">
    <citation type="submission" date="2023-02" db="EMBL/GenBank/DDBJ databases">
        <title>LHISI_Scaffold_Assembly.</title>
        <authorList>
            <person name="Stuart O.P."/>
            <person name="Cleave R."/>
            <person name="Magrath M.J.L."/>
            <person name="Mikheyev A.S."/>
        </authorList>
    </citation>
    <scope>NUCLEOTIDE SEQUENCE [LARGE SCALE GENOMIC DNA]</scope>
    <source>
        <strain evidence="1">Daus_M_001</strain>
        <tissue evidence="1">Leg muscle</tissue>
    </source>
</reference>
<gene>
    <name evidence="1" type="ORF">PR048_012117</name>
</gene>
<evidence type="ECO:0000313" key="1">
    <source>
        <dbReference type="EMBL" id="KAJ8885911.1"/>
    </source>
</evidence>
<protein>
    <submittedName>
        <fullName evidence="1">Uncharacterized protein</fullName>
    </submittedName>
</protein>
<sequence length="88" mass="10187">MGEHLKEKYSTLGYQTNVSDCKPPQILADELPVQELKGYHLTFQTKNNLATKIYEAFTLKGFRNWKIAIETFTIHEKISSHSQAVLRF</sequence>
<name>A0ABQ9HNJ4_9NEOP</name>
<organism evidence="1 2">
    <name type="scientific">Dryococelus australis</name>
    <dbReference type="NCBI Taxonomy" id="614101"/>
    <lineage>
        <taxon>Eukaryota</taxon>
        <taxon>Metazoa</taxon>
        <taxon>Ecdysozoa</taxon>
        <taxon>Arthropoda</taxon>
        <taxon>Hexapoda</taxon>
        <taxon>Insecta</taxon>
        <taxon>Pterygota</taxon>
        <taxon>Neoptera</taxon>
        <taxon>Polyneoptera</taxon>
        <taxon>Phasmatodea</taxon>
        <taxon>Verophasmatodea</taxon>
        <taxon>Anareolatae</taxon>
        <taxon>Phasmatidae</taxon>
        <taxon>Eurycanthinae</taxon>
        <taxon>Dryococelus</taxon>
    </lineage>
</organism>
<evidence type="ECO:0000313" key="2">
    <source>
        <dbReference type="Proteomes" id="UP001159363"/>
    </source>
</evidence>